<reference evidence="2" key="1">
    <citation type="submission" date="2018-06" db="EMBL/GenBank/DDBJ databases">
        <title>Paenibacillus xerothermodurans sp. nov. an extremely dry heat resistant spore forming bacterium isolated from the soil of Cape Canaveral, Florida.</title>
        <authorList>
            <person name="Seuylemezian A."/>
            <person name="Kaur N."/>
            <person name="Patil P."/>
            <person name="Patil P."/>
            <person name="Mayilraj S."/>
            <person name="Vaishampayan P."/>
        </authorList>
    </citation>
    <scope>NUCLEOTIDE SEQUENCE [LARGE SCALE GENOMIC DNA]</scope>
    <source>
        <strain evidence="2">ATCC 27380</strain>
    </source>
</reference>
<protein>
    <submittedName>
        <fullName evidence="2">Uncharacterized protein</fullName>
    </submittedName>
</protein>
<feature type="transmembrane region" description="Helical" evidence="1">
    <location>
        <begin position="35"/>
        <end position="52"/>
    </location>
</feature>
<evidence type="ECO:0000256" key="1">
    <source>
        <dbReference type="SAM" id="Phobius"/>
    </source>
</evidence>
<dbReference type="OrthoDB" id="2613807at2"/>
<dbReference type="EMBL" id="NHRJ02000003">
    <property type="protein sequence ID" value="PZE21281.1"/>
    <property type="molecule type" value="Genomic_DNA"/>
</dbReference>
<feature type="transmembrane region" description="Helical" evidence="1">
    <location>
        <begin position="12"/>
        <end position="29"/>
    </location>
</feature>
<comment type="caution">
    <text evidence="2">The sequence shown here is derived from an EMBL/GenBank/DDBJ whole genome shotgun (WGS) entry which is preliminary data.</text>
</comment>
<dbReference type="AlphaFoldDB" id="A0A2W1NDT8"/>
<proteinExistence type="predicted"/>
<keyword evidence="1" id="KW-0472">Membrane</keyword>
<name>A0A2W1NDT8_PAEXE</name>
<gene>
    <name evidence="2" type="ORF">CBW46_007890</name>
</gene>
<evidence type="ECO:0000313" key="3">
    <source>
        <dbReference type="Proteomes" id="UP000214746"/>
    </source>
</evidence>
<evidence type="ECO:0000313" key="2">
    <source>
        <dbReference type="EMBL" id="PZE21281.1"/>
    </source>
</evidence>
<accession>A0A2W1NDT8</accession>
<dbReference type="RefSeq" id="WP_089199477.1">
    <property type="nucleotide sequence ID" value="NZ_NHRJ02000003.1"/>
</dbReference>
<sequence>MDVVMSFVQERWFIIAAAVVLLFVVLHIVKTVIKWVIVLAVLAGLYFYGASYTDQLLDIGTAVSAEVKNQAVKAFAAEMQHAQYKHNADGTYTVTTKSLKLEGSPGSNEMRVTFMDQTFTIKADAAVQALIEQAKNKTTL</sequence>
<organism evidence="2 3">
    <name type="scientific">Paenibacillus xerothermodurans</name>
    <dbReference type="NCBI Taxonomy" id="1977292"/>
    <lineage>
        <taxon>Bacteria</taxon>
        <taxon>Bacillati</taxon>
        <taxon>Bacillota</taxon>
        <taxon>Bacilli</taxon>
        <taxon>Bacillales</taxon>
        <taxon>Paenibacillaceae</taxon>
        <taxon>Paenibacillus</taxon>
    </lineage>
</organism>
<keyword evidence="1" id="KW-1133">Transmembrane helix</keyword>
<keyword evidence="3" id="KW-1185">Reference proteome</keyword>
<dbReference type="Proteomes" id="UP000214746">
    <property type="component" value="Unassembled WGS sequence"/>
</dbReference>
<keyword evidence="1" id="KW-0812">Transmembrane</keyword>